<dbReference type="Pfam" id="PF00905">
    <property type="entry name" value="Transpeptidase"/>
    <property type="match status" value="1"/>
</dbReference>
<dbReference type="SUPFAM" id="SSF56601">
    <property type="entry name" value="beta-lactamase/transpeptidase-like"/>
    <property type="match status" value="1"/>
</dbReference>
<dbReference type="InterPro" id="IPR001460">
    <property type="entry name" value="PCN-bd_Tpept"/>
</dbReference>
<evidence type="ECO:0000313" key="6">
    <source>
        <dbReference type="EMBL" id="MBK1853554.1"/>
    </source>
</evidence>
<keyword evidence="2" id="KW-0121">Carboxypeptidase</keyword>
<dbReference type="Gene3D" id="3.90.1310.10">
    <property type="entry name" value="Penicillin-binding protein 2a (Domain 2)"/>
    <property type="match status" value="1"/>
</dbReference>
<organism evidence="6 7">
    <name type="scientific">Oceaniferula flava</name>
    <dbReference type="NCBI Taxonomy" id="2800421"/>
    <lineage>
        <taxon>Bacteria</taxon>
        <taxon>Pseudomonadati</taxon>
        <taxon>Verrucomicrobiota</taxon>
        <taxon>Verrucomicrobiia</taxon>
        <taxon>Verrucomicrobiales</taxon>
        <taxon>Verrucomicrobiaceae</taxon>
        <taxon>Oceaniferula</taxon>
    </lineage>
</organism>
<dbReference type="Gene3D" id="3.30.450.330">
    <property type="match status" value="1"/>
</dbReference>
<evidence type="ECO:0000256" key="1">
    <source>
        <dbReference type="ARBA" id="ARBA00004370"/>
    </source>
</evidence>
<dbReference type="AlphaFoldDB" id="A0AAE2SAY5"/>
<proteinExistence type="predicted"/>
<accession>A0AAE2SAY5</accession>
<dbReference type="SUPFAM" id="SSF56519">
    <property type="entry name" value="Penicillin binding protein dimerisation domain"/>
    <property type="match status" value="1"/>
</dbReference>
<dbReference type="GO" id="GO:0005886">
    <property type="term" value="C:plasma membrane"/>
    <property type="evidence" value="ECO:0007669"/>
    <property type="project" value="TreeGrafter"/>
</dbReference>
<evidence type="ECO:0000259" key="5">
    <source>
        <dbReference type="Pfam" id="PF03717"/>
    </source>
</evidence>
<dbReference type="GO" id="GO:0071555">
    <property type="term" value="P:cell wall organization"/>
    <property type="evidence" value="ECO:0007669"/>
    <property type="project" value="TreeGrafter"/>
</dbReference>
<comment type="caution">
    <text evidence="6">The sequence shown here is derived from an EMBL/GenBank/DDBJ whole genome shotgun (WGS) entry which is preliminary data.</text>
</comment>
<comment type="subcellular location">
    <subcellularLocation>
        <location evidence="1">Membrane</location>
    </subcellularLocation>
</comment>
<keyword evidence="2" id="KW-0645">Protease</keyword>
<name>A0AAE2SAY5_9BACT</name>
<feature type="domain" description="Penicillin-binding protein dimerisation" evidence="5">
    <location>
        <begin position="53"/>
        <end position="251"/>
    </location>
</feature>
<gene>
    <name evidence="6" type="ORF">JIN83_01150</name>
</gene>
<dbReference type="PANTHER" id="PTHR30627:SF1">
    <property type="entry name" value="PEPTIDOGLYCAN D,D-TRANSPEPTIDASE FTSI"/>
    <property type="match status" value="1"/>
</dbReference>
<dbReference type="Pfam" id="PF03717">
    <property type="entry name" value="PBP_dimer"/>
    <property type="match status" value="1"/>
</dbReference>
<evidence type="ECO:0000313" key="7">
    <source>
        <dbReference type="Proteomes" id="UP000634206"/>
    </source>
</evidence>
<reference evidence="6" key="1">
    <citation type="submission" date="2021-01" db="EMBL/GenBank/DDBJ databases">
        <title>Modified the classification status of verrucomicrobia.</title>
        <authorList>
            <person name="Feng X."/>
        </authorList>
    </citation>
    <scope>NUCLEOTIDE SEQUENCE</scope>
    <source>
        <strain evidence="6">5K15</strain>
    </source>
</reference>
<dbReference type="Gene3D" id="3.40.710.10">
    <property type="entry name" value="DD-peptidase/beta-lactamase superfamily"/>
    <property type="match status" value="1"/>
</dbReference>
<evidence type="ECO:0000256" key="3">
    <source>
        <dbReference type="ARBA" id="ARBA00023136"/>
    </source>
</evidence>
<evidence type="ECO:0000256" key="2">
    <source>
        <dbReference type="ARBA" id="ARBA00022645"/>
    </source>
</evidence>
<dbReference type="RefSeq" id="WP_309488151.1">
    <property type="nucleotide sequence ID" value="NZ_JAENIG010000001.1"/>
</dbReference>
<protein>
    <submittedName>
        <fullName evidence="6">Penicillin-binding protein 2</fullName>
    </submittedName>
</protein>
<sequence>MNPAVSRRRCLLLCLVFVTGLSGLSARLIYLQVVKSSDFAKKSDRVSIRKETLKANRGCIVDANNQLVARNIPRARLGLDKKLLHDVGPATLALANKELRQTYEWSTWDERTRKSKIKSRASKMVDSMPADEIINQYIDHVIDIFARPLGFKNEQLRERMNLENKRQKYVVLKKDISEDDAEKLKQLTVDHSILHAFVFEETQKRWYVMPEMASHIIGYVNHEAKGMAGIESQMDQYMSGKDGYVRNHRDKFDLLAVAKPQEILPPIHGLNVQLTIDMGLQAILEEELDAGLQEFEAEKGTIILMNPQTGAIMAMASRPTFNLNTRENIAENGYDFATQALYEPGSTFKIIATAGAIDLGLVEPSTLVNCHYGIYRQGSVRVPDHHPYGMLSVAQVLAKSSNIGAYKVALQLGRQEFFNYLDAFGFGHKTGIRMAGESAGVTNDTGNPTDFSRNSYGYAVSVTPLQVACAYSAIANGGTLMKPLLVKSIMANNGSTVMNYKPIPVRQVVKESTARKMRHALATVVDIKGTASRAKVEGYQVAGKTGTTVKINPKGGYLHGRYTVSFAGMMPAENPAFVCVVVVDDPQTTEVKRYGGTIAAPIFAKVAKRVANTMGLEPTEPIESTEPLAQANH</sequence>
<dbReference type="Proteomes" id="UP000634206">
    <property type="component" value="Unassembled WGS sequence"/>
</dbReference>
<dbReference type="PANTHER" id="PTHR30627">
    <property type="entry name" value="PEPTIDOGLYCAN D,D-TRANSPEPTIDASE"/>
    <property type="match status" value="1"/>
</dbReference>
<feature type="domain" description="Penicillin-binding protein transpeptidase" evidence="4">
    <location>
        <begin position="300"/>
        <end position="607"/>
    </location>
</feature>
<dbReference type="InterPro" id="IPR036138">
    <property type="entry name" value="PBP_dimer_sf"/>
</dbReference>
<dbReference type="GO" id="GO:0008658">
    <property type="term" value="F:penicillin binding"/>
    <property type="evidence" value="ECO:0007669"/>
    <property type="project" value="InterPro"/>
</dbReference>
<dbReference type="GO" id="GO:0004180">
    <property type="term" value="F:carboxypeptidase activity"/>
    <property type="evidence" value="ECO:0007669"/>
    <property type="project" value="UniProtKB-KW"/>
</dbReference>
<dbReference type="InterPro" id="IPR012338">
    <property type="entry name" value="Beta-lactam/transpept-like"/>
</dbReference>
<keyword evidence="7" id="KW-1185">Reference proteome</keyword>
<dbReference type="EMBL" id="JAENIG010000001">
    <property type="protein sequence ID" value="MBK1853554.1"/>
    <property type="molecule type" value="Genomic_DNA"/>
</dbReference>
<keyword evidence="3" id="KW-0472">Membrane</keyword>
<evidence type="ECO:0000259" key="4">
    <source>
        <dbReference type="Pfam" id="PF00905"/>
    </source>
</evidence>
<dbReference type="InterPro" id="IPR050515">
    <property type="entry name" value="Beta-lactam/transpept"/>
</dbReference>
<dbReference type="InterPro" id="IPR005311">
    <property type="entry name" value="PBP_dimer"/>
</dbReference>
<keyword evidence="2" id="KW-0378">Hydrolase</keyword>